<feature type="region of interest" description="Disordered" evidence="1">
    <location>
        <begin position="1"/>
        <end position="20"/>
    </location>
</feature>
<sequence>MEELNEEPGFTESNPHSPNCPPSAIIRFRFGSRTIQATGAASDHAHPNVLRLQIHRTLLERFIQSLFWIISRADGVWLRNRFPEWFLPERIVLKSQKNNWEEEFDQEVAAYNKLHRLQGITIPQLYGLIDYNHTRALILSDVGGFPLATPQGAVLDKQDLEPLLYHALTSLTELGVCHDDTKLDNFLLVTDEGKDKIMIVDLESADFELSEEDLAFTAKSKTNWLIRQYRNHLDCMEYDGVRLPKRPLRT</sequence>
<organism evidence="2 3">
    <name type="scientific">Clonostachys solani</name>
    <dbReference type="NCBI Taxonomy" id="160281"/>
    <lineage>
        <taxon>Eukaryota</taxon>
        <taxon>Fungi</taxon>
        <taxon>Dikarya</taxon>
        <taxon>Ascomycota</taxon>
        <taxon>Pezizomycotina</taxon>
        <taxon>Sordariomycetes</taxon>
        <taxon>Hypocreomycetidae</taxon>
        <taxon>Hypocreales</taxon>
        <taxon>Bionectriaceae</taxon>
        <taxon>Clonostachys</taxon>
    </lineage>
</organism>
<evidence type="ECO:0000256" key="1">
    <source>
        <dbReference type="SAM" id="MobiDB-lite"/>
    </source>
</evidence>
<dbReference type="Proteomes" id="UP000775872">
    <property type="component" value="Unassembled WGS sequence"/>
</dbReference>
<accession>A0A9N9W6U1</accession>
<comment type="caution">
    <text evidence="2">The sequence shown here is derived from an EMBL/GenBank/DDBJ whole genome shotgun (WGS) entry which is preliminary data.</text>
</comment>
<dbReference type="OrthoDB" id="2942798at2759"/>
<protein>
    <recommendedName>
        <fullName evidence="4">Protein kinase domain-containing protein</fullName>
    </recommendedName>
</protein>
<dbReference type="InterPro" id="IPR052396">
    <property type="entry name" value="Meiotic_Drive_Suppr_Kinase"/>
</dbReference>
<dbReference type="Gene3D" id="1.10.510.10">
    <property type="entry name" value="Transferase(Phosphotransferase) domain 1"/>
    <property type="match status" value="1"/>
</dbReference>
<evidence type="ECO:0008006" key="4">
    <source>
        <dbReference type="Google" id="ProtNLM"/>
    </source>
</evidence>
<dbReference type="PANTHER" id="PTHR37171:SF1">
    <property type="entry name" value="SERINE_THREONINE-PROTEIN KINASE YRZF-RELATED"/>
    <property type="match status" value="1"/>
</dbReference>
<evidence type="ECO:0000313" key="2">
    <source>
        <dbReference type="EMBL" id="CAH0046088.1"/>
    </source>
</evidence>
<name>A0A9N9W6U1_9HYPO</name>
<keyword evidence="3" id="KW-1185">Reference proteome</keyword>
<dbReference type="EMBL" id="CABFOC020000014">
    <property type="protein sequence ID" value="CAH0046088.1"/>
    <property type="molecule type" value="Genomic_DNA"/>
</dbReference>
<dbReference type="InterPro" id="IPR011009">
    <property type="entry name" value="Kinase-like_dom_sf"/>
</dbReference>
<reference evidence="2" key="1">
    <citation type="submission" date="2021-10" db="EMBL/GenBank/DDBJ databases">
        <authorList>
            <person name="Piombo E."/>
        </authorList>
    </citation>
    <scope>NUCLEOTIDE SEQUENCE</scope>
</reference>
<dbReference type="AlphaFoldDB" id="A0A9N9W6U1"/>
<dbReference type="PANTHER" id="PTHR37171">
    <property type="entry name" value="SERINE/THREONINE-PROTEIN KINASE YRZF-RELATED"/>
    <property type="match status" value="1"/>
</dbReference>
<gene>
    <name evidence="2" type="ORF">CSOL1703_00011815</name>
</gene>
<proteinExistence type="predicted"/>
<evidence type="ECO:0000313" key="3">
    <source>
        <dbReference type="Proteomes" id="UP000775872"/>
    </source>
</evidence>
<dbReference type="SUPFAM" id="SSF56112">
    <property type="entry name" value="Protein kinase-like (PK-like)"/>
    <property type="match status" value="1"/>
</dbReference>